<feature type="region of interest" description="Disordered" evidence="1">
    <location>
        <begin position="1"/>
        <end position="41"/>
    </location>
</feature>
<keyword evidence="3" id="KW-1185">Reference proteome</keyword>
<reference evidence="2 3" key="1">
    <citation type="submission" date="2016-07" db="EMBL/GenBank/DDBJ databases">
        <title>Complete genome sequence of the Lentzea guizhouensis DHS C013.</title>
        <authorList>
            <person name="Cao C."/>
        </authorList>
    </citation>
    <scope>NUCLEOTIDE SEQUENCE [LARGE SCALE GENOMIC DNA]</scope>
    <source>
        <strain evidence="2 3">DHS C013</strain>
    </source>
</reference>
<dbReference type="EMBL" id="CP016793">
    <property type="protein sequence ID" value="ANZ41521.1"/>
    <property type="molecule type" value="Genomic_DNA"/>
</dbReference>
<dbReference type="AntiFam" id="ANF00185">
    <property type="entry name" value="Shadow ORF (opposite ybhD)"/>
</dbReference>
<dbReference type="STRING" id="1586287.BBK82_41800"/>
<dbReference type="KEGG" id="led:BBK82_41800"/>
<organism evidence="2 3">
    <name type="scientific">Lentzea guizhouensis</name>
    <dbReference type="NCBI Taxonomy" id="1586287"/>
    <lineage>
        <taxon>Bacteria</taxon>
        <taxon>Bacillati</taxon>
        <taxon>Actinomycetota</taxon>
        <taxon>Actinomycetes</taxon>
        <taxon>Pseudonocardiales</taxon>
        <taxon>Pseudonocardiaceae</taxon>
        <taxon>Lentzea</taxon>
    </lineage>
</organism>
<dbReference type="AlphaFoldDB" id="A0A1B2HUX2"/>
<evidence type="ECO:0000313" key="3">
    <source>
        <dbReference type="Proteomes" id="UP000093053"/>
    </source>
</evidence>
<evidence type="ECO:0000313" key="2">
    <source>
        <dbReference type="EMBL" id="ANZ41521.1"/>
    </source>
</evidence>
<evidence type="ECO:0000256" key="1">
    <source>
        <dbReference type="SAM" id="MobiDB-lite"/>
    </source>
</evidence>
<proteinExistence type="predicted"/>
<sequence length="217" mass="22373">MHDQVLVPQVLDPQPAAAREPVVLRQRDDQAVAADGGEPDRRVLDRWSQQRQVDPAGQQGLDLVGGEHLAAEGEVDLRQLLAQGAGEGGQQAVGRGPHAADHQTALQPGGDPAGLGRRVVHGGQHGAGAVEVDGAGAGELDLAGGAVQQGHAELGLQLLDLLGQRRLGHVQAFGGAAEVPFLGDGDEVAQVAEFHGIDTCRVSVGAKCVFPDIGKRI</sequence>
<gene>
    <name evidence="2" type="ORF">BBK82_41800</name>
</gene>
<name>A0A1B2HUX2_9PSEU</name>
<accession>A0A1B2HUX2</accession>
<dbReference type="Proteomes" id="UP000093053">
    <property type="component" value="Chromosome"/>
</dbReference>
<protein>
    <submittedName>
        <fullName evidence="2">Uncharacterized protein</fullName>
    </submittedName>
</protein>